<dbReference type="STRING" id="299467.A0A443SLC9"/>
<proteinExistence type="inferred from homology"/>
<name>A0A443SLC9_9ACAR</name>
<dbReference type="GO" id="GO:0000981">
    <property type="term" value="F:DNA-binding transcription factor activity, RNA polymerase II-specific"/>
    <property type="evidence" value="ECO:0007669"/>
    <property type="project" value="InterPro"/>
</dbReference>
<evidence type="ECO:0000256" key="7">
    <source>
        <dbReference type="SAM" id="MobiDB-lite"/>
    </source>
</evidence>
<dbReference type="CDD" id="cd00086">
    <property type="entry name" value="homeodomain"/>
    <property type="match status" value="1"/>
</dbReference>
<dbReference type="GO" id="GO:0005634">
    <property type="term" value="C:nucleus"/>
    <property type="evidence" value="ECO:0007669"/>
    <property type="project" value="UniProtKB-SubCell"/>
</dbReference>
<gene>
    <name evidence="9" type="ORF">B4U80_05612</name>
</gene>
<dbReference type="PROSITE" id="PS00027">
    <property type="entry name" value="HOMEOBOX_1"/>
    <property type="match status" value="1"/>
</dbReference>
<comment type="subcellular location">
    <subcellularLocation>
        <location evidence="1 6">Nucleus</location>
    </subcellularLocation>
</comment>
<comment type="similarity">
    <text evidence="2">Belongs to the TALE/IRO homeobox family.</text>
</comment>
<dbReference type="SMART" id="SM00389">
    <property type="entry name" value="HOX"/>
    <property type="match status" value="1"/>
</dbReference>
<keyword evidence="10" id="KW-1185">Reference proteome</keyword>
<evidence type="ECO:0000256" key="1">
    <source>
        <dbReference type="ARBA" id="ARBA00004123"/>
    </source>
</evidence>
<accession>A0A443SLC9</accession>
<dbReference type="InterPro" id="IPR008422">
    <property type="entry name" value="KN_HD"/>
</dbReference>
<feature type="DNA-binding region" description="Homeobox" evidence="6">
    <location>
        <begin position="156"/>
        <end position="218"/>
    </location>
</feature>
<evidence type="ECO:0000256" key="6">
    <source>
        <dbReference type="PROSITE-ProRule" id="PRU00108"/>
    </source>
</evidence>
<dbReference type="InterPro" id="IPR017970">
    <property type="entry name" value="Homeobox_CS"/>
</dbReference>
<evidence type="ECO:0000313" key="10">
    <source>
        <dbReference type="Proteomes" id="UP000288716"/>
    </source>
</evidence>
<evidence type="ECO:0000256" key="5">
    <source>
        <dbReference type="ARBA" id="ARBA00023242"/>
    </source>
</evidence>
<keyword evidence="5 6" id="KW-0539">Nucleus</keyword>
<dbReference type="PROSITE" id="PS50071">
    <property type="entry name" value="HOMEOBOX_2"/>
    <property type="match status" value="1"/>
</dbReference>
<dbReference type="Proteomes" id="UP000288716">
    <property type="component" value="Unassembled WGS sequence"/>
</dbReference>
<dbReference type="FunFam" id="1.10.10.60:FF:000003">
    <property type="entry name" value="Iroquois-class homeobox protein IRX"/>
    <property type="match status" value="1"/>
</dbReference>
<evidence type="ECO:0000256" key="3">
    <source>
        <dbReference type="ARBA" id="ARBA00023125"/>
    </source>
</evidence>
<dbReference type="InterPro" id="IPR001356">
    <property type="entry name" value="HD"/>
</dbReference>
<sequence>MGQHSTGPTVASNVSPGLSCCSAGAGDIHTANSQSSTNGSSGITGSDATSHLLTSSNSGAPAASVCGLASTYESRLITSSYPRVGGIYAASAYPEQTNYMTAFGAAPTSLYQPLSHAYDIKDANAGGWSALPQATCYPYEASLYNPYGDRYAGMDSAARRKNATRETTNTLKAWLYEHRKNPYPTKGEKIMLAIITKMTLTQVSTWFANARRRLKKENKMTWEPRNKNADGQDADDKDSCNGSDDNSSSGGLTDRVVLNASADSMSSKLESDEIASLTSVKTEPLVDSNCDKRIAMPSIIDEKLNSLP</sequence>
<feature type="compositionally biased region" description="Basic and acidic residues" evidence="7">
    <location>
        <begin position="218"/>
        <end position="230"/>
    </location>
</feature>
<feature type="compositionally biased region" description="Low complexity" evidence="7">
    <location>
        <begin position="240"/>
        <end position="251"/>
    </location>
</feature>
<dbReference type="AlphaFoldDB" id="A0A443SLC9"/>
<dbReference type="GO" id="GO:0000978">
    <property type="term" value="F:RNA polymerase II cis-regulatory region sequence-specific DNA binding"/>
    <property type="evidence" value="ECO:0007669"/>
    <property type="project" value="TreeGrafter"/>
</dbReference>
<dbReference type="PANTHER" id="PTHR11211:SF40">
    <property type="entry name" value="MIRROR, ISOFORM C"/>
    <property type="match status" value="1"/>
</dbReference>
<organism evidence="9 10">
    <name type="scientific">Leptotrombidium deliense</name>
    <dbReference type="NCBI Taxonomy" id="299467"/>
    <lineage>
        <taxon>Eukaryota</taxon>
        <taxon>Metazoa</taxon>
        <taxon>Ecdysozoa</taxon>
        <taxon>Arthropoda</taxon>
        <taxon>Chelicerata</taxon>
        <taxon>Arachnida</taxon>
        <taxon>Acari</taxon>
        <taxon>Acariformes</taxon>
        <taxon>Trombidiformes</taxon>
        <taxon>Prostigmata</taxon>
        <taxon>Anystina</taxon>
        <taxon>Parasitengona</taxon>
        <taxon>Trombiculoidea</taxon>
        <taxon>Trombiculidae</taxon>
        <taxon>Leptotrombidium</taxon>
    </lineage>
</organism>
<dbReference type="GO" id="GO:0048468">
    <property type="term" value="P:cell development"/>
    <property type="evidence" value="ECO:0007669"/>
    <property type="project" value="TreeGrafter"/>
</dbReference>
<comment type="caution">
    <text evidence="9">The sequence shown here is derived from an EMBL/GenBank/DDBJ whole genome shotgun (WGS) entry which is preliminary data.</text>
</comment>
<feature type="domain" description="Homeobox" evidence="8">
    <location>
        <begin position="154"/>
        <end position="217"/>
    </location>
</feature>
<dbReference type="Gene3D" id="1.10.10.60">
    <property type="entry name" value="Homeodomain-like"/>
    <property type="match status" value="1"/>
</dbReference>
<evidence type="ECO:0000259" key="8">
    <source>
        <dbReference type="PROSITE" id="PS50071"/>
    </source>
</evidence>
<protein>
    <submittedName>
        <fullName evidence="9">Iroquois-class homeodomain protein IRX-6-like protein</fullName>
    </submittedName>
</protein>
<keyword evidence="4 6" id="KW-0371">Homeobox</keyword>
<dbReference type="GO" id="GO:0030182">
    <property type="term" value="P:neuron differentiation"/>
    <property type="evidence" value="ECO:0007669"/>
    <property type="project" value="TreeGrafter"/>
</dbReference>
<evidence type="ECO:0000256" key="4">
    <source>
        <dbReference type="ARBA" id="ARBA00023155"/>
    </source>
</evidence>
<feature type="region of interest" description="Disordered" evidence="7">
    <location>
        <begin position="218"/>
        <end position="255"/>
    </location>
</feature>
<dbReference type="GO" id="GO:0045926">
    <property type="term" value="P:negative regulation of growth"/>
    <property type="evidence" value="ECO:0007669"/>
    <property type="project" value="UniProtKB-ARBA"/>
</dbReference>
<dbReference type="GO" id="GO:0045317">
    <property type="term" value="P:equator specification"/>
    <property type="evidence" value="ECO:0007669"/>
    <property type="project" value="UniProtKB-ARBA"/>
</dbReference>
<reference evidence="9 10" key="1">
    <citation type="journal article" date="2018" name="Gigascience">
        <title>Genomes of trombidid mites reveal novel predicted allergens and laterally-transferred genes associated with secondary metabolism.</title>
        <authorList>
            <person name="Dong X."/>
            <person name="Chaisiri K."/>
            <person name="Xia D."/>
            <person name="Armstrong S.D."/>
            <person name="Fang Y."/>
            <person name="Donnelly M.J."/>
            <person name="Kadowaki T."/>
            <person name="McGarry J.W."/>
            <person name="Darby A.C."/>
            <person name="Makepeace B.L."/>
        </authorList>
    </citation>
    <scope>NUCLEOTIDE SEQUENCE [LARGE SCALE GENOMIC DNA]</scope>
    <source>
        <strain evidence="9">UoL-UT</strain>
    </source>
</reference>
<keyword evidence="3 6" id="KW-0238">DNA-binding</keyword>
<dbReference type="Pfam" id="PF05920">
    <property type="entry name" value="Homeobox_KN"/>
    <property type="match status" value="1"/>
</dbReference>
<dbReference type="SUPFAM" id="SSF46689">
    <property type="entry name" value="Homeodomain-like"/>
    <property type="match status" value="1"/>
</dbReference>
<dbReference type="GO" id="GO:0042693">
    <property type="term" value="P:muscle cell fate commitment"/>
    <property type="evidence" value="ECO:0007669"/>
    <property type="project" value="UniProtKB-ARBA"/>
</dbReference>
<dbReference type="OrthoDB" id="5399138at2759"/>
<dbReference type="VEuPathDB" id="VectorBase:LDEU003692"/>
<dbReference type="PANTHER" id="PTHR11211">
    <property type="entry name" value="IROQUOIS-CLASS HOMEODOMAIN PROTEIN IRX"/>
    <property type="match status" value="1"/>
</dbReference>
<dbReference type="InterPro" id="IPR009057">
    <property type="entry name" value="Homeodomain-like_sf"/>
</dbReference>
<evidence type="ECO:0000313" key="9">
    <source>
        <dbReference type="EMBL" id="RWS28348.1"/>
    </source>
</evidence>
<dbReference type="EMBL" id="NCKV01001437">
    <property type="protein sequence ID" value="RWS28348.1"/>
    <property type="molecule type" value="Genomic_DNA"/>
</dbReference>
<evidence type="ECO:0000256" key="2">
    <source>
        <dbReference type="ARBA" id="ARBA00008446"/>
    </source>
</evidence>